<name>A0A8T4KRW5_9ARCH</name>
<dbReference type="NCBIfam" id="TIGR04178">
    <property type="entry name" value="exo_archaeo"/>
    <property type="match status" value="1"/>
</dbReference>
<evidence type="ECO:0000313" key="10">
    <source>
        <dbReference type="Proteomes" id="UP000677687"/>
    </source>
</evidence>
<comment type="subcellular location">
    <subcellularLocation>
        <location evidence="1">Cell membrane</location>
        <topology evidence="1">Multi-pass membrane protein</topology>
    </subcellularLocation>
</comment>
<evidence type="ECO:0000256" key="6">
    <source>
        <dbReference type="ARBA" id="ARBA00022989"/>
    </source>
</evidence>
<dbReference type="GO" id="GO:0006508">
    <property type="term" value="P:proteolysis"/>
    <property type="evidence" value="ECO:0007669"/>
    <property type="project" value="UniProtKB-KW"/>
</dbReference>
<evidence type="ECO:0000256" key="3">
    <source>
        <dbReference type="ARBA" id="ARBA00022670"/>
    </source>
</evidence>
<dbReference type="AlphaFoldDB" id="A0A8T4KRW5"/>
<feature type="transmembrane region" description="Helical" evidence="8">
    <location>
        <begin position="41"/>
        <end position="65"/>
    </location>
</feature>
<accession>A0A8T4KRW5</accession>
<feature type="transmembrane region" description="Helical" evidence="8">
    <location>
        <begin position="137"/>
        <end position="164"/>
    </location>
</feature>
<reference evidence="9" key="1">
    <citation type="submission" date="2021-03" db="EMBL/GenBank/DDBJ databases">
        <authorList>
            <person name="Jaffe A."/>
        </authorList>
    </citation>
    <scope>NUCLEOTIDE SEQUENCE</scope>
    <source>
        <strain evidence="9">RIFCSPHIGHO2_01_FULL_AR10_44_11</strain>
    </source>
</reference>
<gene>
    <name evidence="9" type="ORF">J4415_00410</name>
</gene>
<keyword evidence="6 8" id="KW-1133">Transmembrane helix</keyword>
<dbReference type="InterPro" id="IPR026392">
    <property type="entry name" value="Exo/Archaeosortase_dom"/>
</dbReference>
<proteinExistence type="predicted"/>
<feature type="transmembrane region" description="Helical" evidence="8">
    <location>
        <begin position="104"/>
        <end position="131"/>
    </location>
</feature>
<sequence>MRSKRKAKAEKKGAKSANRNIKKSAEHLLKFKLDRGNAFQALKFIIAIIAAFALLHIAFFLIVPLQLYESAIANIVAFVSGAFGLESGINAAAEPVAINFAGGLEIIISYLCTGMLEALLLIAAILASFGIDLRKRIIGAIAAFIAVFVFNILRILITIFLLLNLDLRIAEISHDLLFRLSLLIAIAGFYYFWQKWATRKDYFGSLKGIGKFTKKR</sequence>
<keyword evidence="5" id="KW-0378">Hydrolase</keyword>
<dbReference type="Proteomes" id="UP000677687">
    <property type="component" value="Unassembled WGS sequence"/>
</dbReference>
<keyword evidence="2" id="KW-1003">Cell membrane</keyword>
<protein>
    <recommendedName>
        <fullName evidence="11">Exosortase/archaeosortase family protein</fullName>
    </recommendedName>
</protein>
<evidence type="ECO:0000256" key="2">
    <source>
        <dbReference type="ARBA" id="ARBA00022475"/>
    </source>
</evidence>
<evidence type="ECO:0008006" key="11">
    <source>
        <dbReference type="Google" id="ProtNLM"/>
    </source>
</evidence>
<reference evidence="9" key="2">
    <citation type="submission" date="2021-05" db="EMBL/GenBank/DDBJ databases">
        <title>Protein family content uncovers lineage relationships and bacterial pathway maintenance mechanisms in DPANN archaea.</title>
        <authorList>
            <person name="Castelle C.J."/>
            <person name="Meheust R."/>
            <person name="Jaffe A.L."/>
            <person name="Seitz K."/>
            <person name="Gong X."/>
            <person name="Baker B.J."/>
            <person name="Banfield J.F."/>
        </authorList>
    </citation>
    <scope>NUCLEOTIDE SEQUENCE</scope>
    <source>
        <strain evidence="9">RIFCSPHIGHO2_01_FULL_AR10_44_11</strain>
    </source>
</reference>
<evidence type="ECO:0000256" key="8">
    <source>
        <dbReference type="SAM" id="Phobius"/>
    </source>
</evidence>
<dbReference type="GO" id="GO:0005886">
    <property type="term" value="C:plasma membrane"/>
    <property type="evidence" value="ECO:0007669"/>
    <property type="project" value="UniProtKB-SubCell"/>
</dbReference>
<feature type="transmembrane region" description="Helical" evidence="8">
    <location>
        <begin position="176"/>
        <end position="193"/>
    </location>
</feature>
<evidence type="ECO:0000256" key="5">
    <source>
        <dbReference type="ARBA" id="ARBA00022801"/>
    </source>
</evidence>
<keyword evidence="7 8" id="KW-0472">Membrane</keyword>
<evidence type="ECO:0000256" key="1">
    <source>
        <dbReference type="ARBA" id="ARBA00004651"/>
    </source>
</evidence>
<dbReference type="EMBL" id="JAGVWD010000006">
    <property type="protein sequence ID" value="MBS3057071.1"/>
    <property type="molecule type" value="Genomic_DNA"/>
</dbReference>
<evidence type="ECO:0000313" key="9">
    <source>
        <dbReference type="EMBL" id="MBS3057071.1"/>
    </source>
</evidence>
<evidence type="ECO:0000256" key="4">
    <source>
        <dbReference type="ARBA" id="ARBA00022692"/>
    </source>
</evidence>
<evidence type="ECO:0000256" key="7">
    <source>
        <dbReference type="ARBA" id="ARBA00023136"/>
    </source>
</evidence>
<organism evidence="9 10">
    <name type="scientific">Candidatus Iainarchaeum sp</name>
    <dbReference type="NCBI Taxonomy" id="3101447"/>
    <lineage>
        <taxon>Archaea</taxon>
        <taxon>Candidatus Iainarchaeota</taxon>
        <taxon>Candidatus Iainarchaeia</taxon>
        <taxon>Candidatus Iainarchaeales</taxon>
        <taxon>Candidatus Iainarchaeaceae</taxon>
        <taxon>Candidatus Iainarchaeum</taxon>
    </lineage>
</organism>
<dbReference type="GO" id="GO:0008233">
    <property type="term" value="F:peptidase activity"/>
    <property type="evidence" value="ECO:0007669"/>
    <property type="project" value="UniProtKB-KW"/>
</dbReference>
<comment type="caution">
    <text evidence="9">The sequence shown here is derived from an EMBL/GenBank/DDBJ whole genome shotgun (WGS) entry which is preliminary data.</text>
</comment>
<keyword evidence="3" id="KW-0645">Protease</keyword>
<keyword evidence="4 8" id="KW-0812">Transmembrane</keyword>